<dbReference type="Proteomes" id="UP001497516">
    <property type="component" value="Chromosome 1"/>
</dbReference>
<accession>A0AAV2CBG9</accession>
<gene>
    <name evidence="2" type="ORF">LTRI10_LOCUS1612</name>
</gene>
<dbReference type="EMBL" id="OZ034813">
    <property type="protein sequence ID" value="CAL1353737.1"/>
    <property type="molecule type" value="Genomic_DNA"/>
</dbReference>
<sequence length="103" mass="10886">MSRRADSGAPSSDATKDTGSAPDVLSVLEKHFSPDPLRESGGWTPRTRHQAPSKDDTPDDPVTSEAPTSKDHSIEGEEIPRPKAPTTDAVPDATTPSQPTPSK</sequence>
<organism evidence="2 3">
    <name type="scientific">Linum trigynum</name>
    <dbReference type="NCBI Taxonomy" id="586398"/>
    <lineage>
        <taxon>Eukaryota</taxon>
        <taxon>Viridiplantae</taxon>
        <taxon>Streptophyta</taxon>
        <taxon>Embryophyta</taxon>
        <taxon>Tracheophyta</taxon>
        <taxon>Spermatophyta</taxon>
        <taxon>Magnoliopsida</taxon>
        <taxon>eudicotyledons</taxon>
        <taxon>Gunneridae</taxon>
        <taxon>Pentapetalae</taxon>
        <taxon>rosids</taxon>
        <taxon>fabids</taxon>
        <taxon>Malpighiales</taxon>
        <taxon>Linaceae</taxon>
        <taxon>Linum</taxon>
    </lineage>
</organism>
<evidence type="ECO:0000313" key="3">
    <source>
        <dbReference type="Proteomes" id="UP001497516"/>
    </source>
</evidence>
<keyword evidence="3" id="KW-1185">Reference proteome</keyword>
<reference evidence="2 3" key="1">
    <citation type="submission" date="2024-04" db="EMBL/GenBank/DDBJ databases">
        <authorList>
            <person name="Fracassetti M."/>
        </authorList>
    </citation>
    <scope>NUCLEOTIDE SEQUENCE [LARGE SCALE GENOMIC DNA]</scope>
</reference>
<feature type="compositionally biased region" description="Low complexity" evidence="1">
    <location>
        <begin position="84"/>
        <end position="96"/>
    </location>
</feature>
<proteinExistence type="predicted"/>
<name>A0AAV2CBG9_9ROSI</name>
<feature type="compositionally biased region" description="Basic and acidic residues" evidence="1">
    <location>
        <begin position="28"/>
        <end position="38"/>
    </location>
</feature>
<feature type="region of interest" description="Disordered" evidence="1">
    <location>
        <begin position="1"/>
        <end position="103"/>
    </location>
</feature>
<evidence type="ECO:0000313" key="2">
    <source>
        <dbReference type="EMBL" id="CAL1353737.1"/>
    </source>
</evidence>
<feature type="compositionally biased region" description="Basic and acidic residues" evidence="1">
    <location>
        <begin position="68"/>
        <end position="81"/>
    </location>
</feature>
<protein>
    <submittedName>
        <fullName evidence="2">Uncharacterized protein</fullName>
    </submittedName>
</protein>
<dbReference type="AlphaFoldDB" id="A0AAV2CBG9"/>
<evidence type="ECO:0000256" key="1">
    <source>
        <dbReference type="SAM" id="MobiDB-lite"/>
    </source>
</evidence>